<keyword evidence="2" id="KW-1185">Reference proteome</keyword>
<dbReference type="AlphaFoldDB" id="A0A0C3PLP4"/>
<accession>A0A0C3PLP4</accession>
<reference evidence="1 2" key="1">
    <citation type="journal article" date="2014" name="PLoS Genet.">
        <title>Analysis of the Phlebiopsis gigantea genome, transcriptome and secretome provides insight into its pioneer colonization strategies of wood.</title>
        <authorList>
            <person name="Hori C."/>
            <person name="Ishida T."/>
            <person name="Igarashi K."/>
            <person name="Samejima M."/>
            <person name="Suzuki H."/>
            <person name="Master E."/>
            <person name="Ferreira P."/>
            <person name="Ruiz-Duenas F.J."/>
            <person name="Held B."/>
            <person name="Canessa P."/>
            <person name="Larrondo L.F."/>
            <person name="Schmoll M."/>
            <person name="Druzhinina I.S."/>
            <person name="Kubicek C.P."/>
            <person name="Gaskell J.A."/>
            <person name="Kersten P."/>
            <person name="St John F."/>
            <person name="Glasner J."/>
            <person name="Sabat G."/>
            <person name="Splinter BonDurant S."/>
            <person name="Syed K."/>
            <person name="Yadav J."/>
            <person name="Mgbeahuruike A.C."/>
            <person name="Kovalchuk A."/>
            <person name="Asiegbu F.O."/>
            <person name="Lackner G."/>
            <person name="Hoffmeister D."/>
            <person name="Rencoret J."/>
            <person name="Gutierrez A."/>
            <person name="Sun H."/>
            <person name="Lindquist E."/>
            <person name="Barry K."/>
            <person name="Riley R."/>
            <person name="Grigoriev I.V."/>
            <person name="Henrissat B."/>
            <person name="Kues U."/>
            <person name="Berka R.M."/>
            <person name="Martinez A.T."/>
            <person name="Covert S.F."/>
            <person name="Blanchette R.A."/>
            <person name="Cullen D."/>
        </authorList>
    </citation>
    <scope>NUCLEOTIDE SEQUENCE [LARGE SCALE GENOMIC DNA]</scope>
    <source>
        <strain evidence="1 2">11061_1 CR5-6</strain>
    </source>
</reference>
<organism evidence="1 2">
    <name type="scientific">Phlebiopsis gigantea (strain 11061_1 CR5-6)</name>
    <name type="common">White-rot fungus</name>
    <name type="synonym">Peniophora gigantea</name>
    <dbReference type="NCBI Taxonomy" id="745531"/>
    <lineage>
        <taxon>Eukaryota</taxon>
        <taxon>Fungi</taxon>
        <taxon>Dikarya</taxon>
        <taxon>Basidiomycota</taxon>
        <taxon>Agaricomycotina</taxon>
        <taxon>Agaricomycetes</taxon>
        <taxon>Polyporales</taxon>
        <taxon>Phanerochaetaceae</taxon>
        <taxon>Phlebiopsis</taxon>
    </lineage>
</organism>
<protein>
    <submittedName>
        <fullName evidence="1">Uncharacterized protein</fullName>
    </submittedName>
</protein>
<dbReference type="HOGENOM" id="CLU_756728_0_0_1"/>
<name>A0A0C3PLP4_PHLG1</name>
<proteinExistence type="predicted"/>
<dbReference type="EMBL" id="KN840497">
    <property type="protein sequence ID" value="KIP07413.1"/>
    <property type="molecule type" value="Genomic_DNA"/>
</dbReference>
<gene>
    <name evidence="1" type="ORF">PHLGIDRAFT_420124</name>
</gene>
<evidence type="ECO:0000313" key="2">
    <source>
        <dbReference type="Proteomes" id="UP000053257"/>
    </source>
</evidence>
<sequence length="366" mass="41902">MSLEQPDILIDPDLIPETILEDHRRENRTRALPDGLLSLILHGTRGHTFPIVLENVGWRLMLENGLASALIDCVLDEHLCGFSRAELTSWPGDGEDAYLTDVLPYVNRLLRGIIMAAAFLRECQTHPREGRPAEARVKADMHAIWCASHEIWRRLWDIRTPFLDAQPRGRAFTHGSPIQLQFHLHYFSAVLANYEIVAHPSYPEPAPEVPNRRQHVMLVLWMHAERRRDRTVALIEAKVAVEYEEIHFGDSTWSDLYEEVFAGRAQGRELLHRAMVRGFGAEEDIGLTVHSLFTFVCAFWPPHELGRENLIPRDVLVASIASWRTQICMSDARGVARDEDALYLAMDWQLKYLLVPQQRAHGAHRA</sequence>
<dbReference type="Proteomes" id="UP000053257">
    <property type="component" value="Unassembled WGS sequence"/>
</dbReference>
<evidence type="ECO:0000313" key="1">
    <source>
        <dbReference type="EMBL" id="KIP07413.1"/>
    </source>
</evidence>